<gene>
    <name evidence="1" type="ORF">ACOLOM_LOCUS3897</name>
</gene>
<evidence type="ECO:0000313" key="1">
    <source>
        <dbReference type="EMBL" id="CAG8526719.1"/>
    </source>
</evidence>
<keyword evidence="2" id="KW-1185">Reference proteome</keyword>
<protein>
    <submittedName>
        <fullName evidence="1">7398_t:CDS:1</fullName>
    </submittedName>
</protein>
<dbReference type="EMBL" id="CAJVPT010006028">
    <property type="protein sequence ID" value="CAG8526719.1"/>
    <property type="molecule type" value="Genomic_DNA"/>
</dbReference>
<organism evidence="1 2">
    <name type="scientific">Acaulospora colombiana</name>
    <dbReference type="NCBI Taxonomy" id="27376"/>
    <lineage>
        <taxon>Eukaryota</taxon>
        <taxon>Fungi</taxon>
        <taxon>Fungi incertae sedis</taxon>
        <taxon>Mucoromycota</taxon>
        <taxon>Glomeromycotina</taxon>
        <taxon>Glomeromycetes</taxon>
        <taxon>Diversisporales</taxon>
        <taxon>Acaulosporaceae</taxon>
        <taxon>Acaulospora</taxon>
    </lineage>
</organism>
<proteinExistence type="predicted"/>
<evidence type="ECO:0000313" key="2">
    <source>
        <dbReference type="Proteomes" id="UP000789525"/>
    </source>
</evidence>
<reference evidence="1" key="1">
    <citation type="submission" date="2021-06" db="EMBL/GenBank/DDBJ databases">
        <authorList>
            <person name="Kallberg Y."/>
            <person name="Tangrot J."/>
            <person name="Rosling A."/>
        </authorList>
    </citation>
    <scope>NUCLEOTIDE SEQUENCE</scope>
    <source>
        <strain evidence="1">CL356</strain>
    </source>
</reference>
<comment type="caution">
    <text evidence="1">The sequence shown here is derived from an EMBL/GenBank/DDBJ whole genome shotgun (WGS) entry which is preliminary data.</text>
</comment>
<dbReference type="Proteomes" id="UP000789525">
    <property type="component" value="Unassembled WGS sequence"/>
</dbReference>
<sequence>MPDSLISYFRLDKKEHARYIRKLSNILRGKGWVGLKDDSPLDGITICVQPPTPSDYDREWTDPRDDSLLDGIMICVQLPTPSDYDREVMIYGSW</sequence>
<accession>A0ACA9LFA9</accession>
<name>A0ACA9LFA9_9GLOM</name>